<proteinExistence type="predicted"/>
<keyword evidence="1" id="KW-0238">DNA-binding</keyword>
<protein>
    <submittedName>
        <fullName evidence="1">DNA-binding protein</fullName>
    </submittedName>
</protein>
<dbReference type="SUPFAM" id="SSF47789">
    <property type="entry name" value="C-terminal domain of RNA polymerase alpha subunit"/>
    <property type="match status" value="1"/>
</dbReference>
<evidence type="ECO:0000313" key="2">
    <source>
        <dbReference type="EMBL" id="MCH6269522.1"/>
    </source>
</evidence>
<accession>A0A942T7E7</accession>
<dbReference type="Gene3D" id="1.10.150.20">
    <property type="entry name" value="5' to 3' exonuclease, C-terminal subdomain"/>
    <property type="match status" value="1"/>
</dbReference>
<evidence type="ECO:0000313" key="3">
    <source>
        <dbReference type="Proteomes" id="UP000677265"/>
    </source>
</evidence>
<dbReference type="GO" id="GO:0003677">
    <property type="term" value="F:DNA binding"/>
    <property type="evidence" value="ECO:0007669"/>
    <property type="project" value="UniProtKB-KW"/>
</dbReference>
<name>A0A942T7E7_9BACI</name>
<dbReference type="RefSeq" id="WP_213146394.1">
    <property type="nucleotide sequence ID" value="NZ_JAGYPE020000109.1"/>
</dbReference>
<comment type="caution">
    <text evidence="1">The sequence shown here is derived from an EMBL/GenBank/DDBJ whole genome shotgun (WGS) entry which is preliminary data.</text>
</comment>
<gene>
    <name evidence="2" type="ORF">KHB02_028730</name>
    <name evidence="1" type="ORF">KHB02_35130</name>
</gene>
<dbReference type="EMBL" id="JAGYPE010000007">
    <property type="protein sequence ID" value="MBS4186602.1"/>
    <property type="molecule type" value="Genomic_DNA"/>
</dbReference>
<reference evidence="1" key="1">
    <citation type="submission" date="2021-05" db="EMBL/GenBank/DDBJ databases">
        <title>Novel Bacillus species.</title>
        <authorList>
            <person name="Liu G."/>
        </authorList>
    </citation>
    <scope>NUCLEOTIDE SEQUENCE</scope>
    <source>
        <strain evidence="1 3">FJAT-50051</strain>
    </source>
</reference>
<evidence type="ECO:0000313" key="1">
    <source>
        <dbReference type="EMBL" id="MBS4186602.1"/>
    </source>
</evidence>
<dbReference type="AlphaFoldDB" id="A0A942T7E7"/>
<dbReference type="Proteomes" id="UP000677265">
    <property type="component" value="Unassembled WGS sequence"/>
</dbReference>
<dbReference type="EMBL" id="JAGYPE020000109">
    <property type="protein sequence ID" value="MCH6269522.1"/>
    <property type="molecule type" value="Genomic_DNA"/>
</dbReference>
<keyword evidence="3" id="KW-1185">Reference proteome</keyword>
<sequence>MDQNLGFDNSDLPEKLAKPARRALEGAGIFRLDQLSKLSEEEILKLHGMGPKALGQIREALAAKGISFRS</sequence>
<organism evidence="1">
    <name type="scientific">Neobacillus citreus</name>
    <dbReference type="NCBI Taxonomy" id="2833578"/>
    <lineage>
        <taxon>Bacteria</taxon>
        <taxon>Bacillati</taxon>
        <taxon>Bacillota</taxon>
        <taxon>Bacilli</taxon>
        <taxon>Bacillales</taxon>
        <taxon>Bacillaceae</taxon>
        <taxon>Neobacillus</taxon>
    </lineage>
</organism>